<dbReference type="Proteomes" id="UP000030669">
    <property type="component" value="Unassembled WGS sequence"/>
</dbReference>
<evidence type="ECO:0000256" key="8">
    <source>
        <dbReference type="PROSITE-ProRule" id="PRU00042"/>
    </source>
</evidence>
<proteinExistence type="predicted"/>
<gene>
    <name evidence="11" type="ORF">GLOTRDRAFT_134921</name>
</gene>
<organism evidence="11 12">
    <name type="scientific">Gloeophyllum trabeum (strain ATCC 11539 / FP-39264 / Madison 617)</name>
    <name type="common">Brown rot fungus</name>
    <dbReference type="NCBI Taxonomy" id="670483"/>
    <lineage>
        <taxon>Eukaryota</taxon>
        <taxon>Fungi</taxon>
        <taxon>Dikarya</taxon>
        <taxon>Basidiomycota</taxon>
        <taxon>Agaricomycotina</taxon>
        <taxon>Agaricomycetes</taxon>
        <taxon>Gloeophyllales</taxon>
        <taxon>Gloeophyllaceae</taxon>
        <taxon>Gloeophyllum</taxon>
    </lineage>
</organism>
<evidence type="ECO:0000256" key="1">
    <source>
        <dbReference type="ARBA" id="ARBA00004123"/>
    </source>
</evidence>
<dbReference type="GO" id="GO:0008270">
    <property type="term" value="F:zinc ion binding"/>
    <property type="evidence" value="ECO:0007669"/>
    <property type="project" value="UniProtKB-KW"/>
</dbReference>
<feature type="domain" description="C2H2-type" evidence="10">
    <location>
        <begin position="218"/>
        <end position="242"/>
    </location>
</feature>
<protein>
    <recommendedName>
        <fullName evidence="10">C2H2-type domain-containing protein</fullName>
    </recommendedName>
</protein>
<evidence type="ECO:0000256" key="6">
    <source>
        <dbReference type="ARBA" id="ARBA00023163"/>
    </source>
</evidence>
<dbReference type="InterPro" id="IPR013087">
    <property type="entry name" value="Znf_C2H2_type"/>
</dbReference>
<keyword evidence="4" id="KW-0862">Zinc</keyword>
<dbReference type="PANTHER" id="PTHR46179:SF13">
    <property type="entry name" value="C2H2-TYPE DOMAIN-CONTAINING PROTEIN"/>
    <property type="match status" value="1"/>
</dbReference>
<dbReference type="GeneID" id="19303204"/>
<feature type="compositionally biased region" description="Polar residues" evidence="9">
    <location>
        <begin position="49"/>
        <end position="63"/>
    </location>
</feature>
<dbReference type="HOGENOM" id="CLU_040448_1_0_1"/>
<dbReference type="InterPro" id="IPR051061">
    <property type="entry name" value="Zinc_finger_trans_reg"/>
</dbReference>
<evidence type="ECO:0000256" key="4">
    <source>
        <dbReference type="ARBA" id="ARBA00022833"/>
    </source>
</evidence>
<dbReference type="OMA" id="MSGLYYQ"/>
<evidence type="ECO:0000256" key="5">
    <source>
        <dbReference type="ARBA" id="ARBA00023015"/>
    </source>
</evidence>
<sequence>MEAAEDKNTPKQTEIDAPLRDPHSEATQAEGRPGSSESAVNTNRRRVTRSQTARLPASSQGTDNRPAKKRKAKDDPPPPSPEASTSSAPFPLDPQLSEEFNQPASVPIEAQPEASPPTLQRSTSANYTFLEQPTFPDPPFQSERRGPRTRIAPPVPVPNLTKRSRGRRVPVGAAAPERDRSQNGRMYICKVQDCGKRFNRGEHLKRHVRSIHTHDKPFQCTYPSCEKFFSRHDNLLQHQKIHRDYNFSQDPDPLGGTLHRVRQSPRVDDIPMVSSMSVILPHPIATITTFPPSAEPIGFSAHMAVSSLRTELPAAPDDTQGHMHTMQTEAHFAHIFPAHFEPQPPPPPPHADSNAPVLDFQS</sequence>
<dbReference type="SMART" id="SM00355">
    <property type="entry name" value="ZnF_C2H2"/>
    <property type="match status" value="2"/>
</dbReference>
<evidence type="ECO:0000313" key="11">
    <source>
        <dbReference type="EMBL" id="EPQ60195.1"/>
    </source>
</evidence>
<dbReference type="SUPFAM" id="SSF57667">
    <property type="entry name" value="beta-beta-alpha zinc fingers"/>
    <property type="match status" value="1"/>
</dbReference>
<feature type="compositionally biased region" description="Basic and acidic residues" evidence="9">
    <location>
        <begin position="1"/>
        <end position="24"/>
    </location>
</feature>
<keyword evidence="12" id="KW-1185">Reference proteome</keyword>
<feature type="domain" description="C2H2-type" evidence="10">
    <location>
        <begin position="187"/>
        <end position="217"/>
    </location>
</feature>
<evidence type="ECO:0000313" key="12">
    <source>
        <dbReference type="Proteomes" id="UP000030669"/>
    </source>
</evidence>
<dbReference type="InterPro" id="IPR036236">
    <property type="entry name" value="Znf_C2H2_sf"/>
</dbReference>
<dbReference type="OrthoDB" id="6365676at2759"/>
<dbReference type="PANTHER" id="PTHR46179">
    <property type="entry name" value="ZINC FINGER PROTEIN"/>
    <property type="match status" value="1"/>
</dbReference>
<evidence type="ECO:0000256" key="3">
    <source>
        <dbReference type="ARBA" id="ARBA00022771"/>
    </source>
</evidence>
<comment type="subcellular location">
    <subcellularLocation>
        <location evidence="1">Nucleus</location>
    </subcellularLocation>
</comment>
<dbReference type="RefSeq" id="XP_007860657.1">
    <property type="nucleotide sequence ID" value="XM_007862466.1"/>
</dbReference>
<dbReference type="EMBL" id="KB469296">
    <property type="protein sequence ID" value="EPQ60195.1"/>
    <property type="molecule type" value="Genomic_DNA"/>
</dbReference>
<dbReference type="Gene3D" id="3.30.160.60">
    <property type="entry name" value="Classic Zinc Finger"/>
    <property type="match status" value="2"/>
</dbReference>
<name>S7RYZ6_GLOTA</name>
<dbReference type="GO" id="GO:0006357">
    <property type="term" value="P:regulation of transcription by RNA polymerase II"/>
    <property type="evidence" value="ECO:0007669"/>
    <property type="project" value="TreeGrafter"/>
</dbReference>
<evidence type="ECO:0000256" key="2">
    <source>
        <dbReference type="ARBA" id="ARBA00022723"/>
    </source>
</evidence>
<dbReference type="PROSITE" id="PS00028">
    <property type="entry name" value="ZINC_FINGER_C2H2_1"/>
    <property type="match status" value="2"/>
</dbReference>
<dbReference type="Pfam" id="PF00096">
    <property type="entry name" value="zf-C2H2"/>
    <property type="match status" value="2"/>
</dbReference>
<dbReference type="AlphaFoldDB" id="S7RYZ6"/>
<keyword evidence="3 8" id="KW-0863">Zinc-finger</keyword>
<accession>S7RYZ6</accession>
<evidence type="ECO:0000256" key="7">
    <source>
        <dbReference type="ARBA" id="ARBA00023242"/>
    </source>
</evidence>
<feature type="region of interest" description="Disordered" evidence="9">
    <location>
        <begin position="338"/>
        <end position="362"/>
    </location>
</feature>
<feature type="compositionally biased region" description="Polar residues" evidence="9">
    <location>
        <begin position="117"/>
        <end position="131"/>
    </location>
</feature>
<keyword evidence="7" id="KW-0539">Nucleus</keyword>
<reference evidence="11 12" key="1">
    <citation type="journal article" date="2012" name="Science">
        <title>The Paleozoic origin of enzymatic lignin decomposition reconstructed from 31 fungal genomes.</title>
        <authorList>
            <person name="Floudas D."/>
            <person name="Binder M."/>
            <person name="Riley R."/>
            <person name="Barry K."/>
            <person name="Blanchette R.A."/>
            <person name="Henrissat B."/>
            <person name="Martinez A.T."/>
            <person name="Otillar R."/>
            <person name="Spatafora J.W."/>
            <person name="Yadav J.S."/>
            <person name="Aerts A."/>
            <person name="Benoit I."/>
            <person name="Boyd A."/>
            <person name="Carlson A."/>
            <person name="Copeland A."/>
            <person name="Coutinho P.M."/>
            <person name="de Vries R.P."/>
            <person name="Ferreira P."/>
            <person name="Findley K."/>
            <person name="Foster B."/>
            <person name="Gaskell J."/>
            <person name="Glotzer D."/>
            <person name="Gorecki P."/>
            <person name="Heitman J."/>
            <person name="Hesse C."/>
            <person name="Hori C."/>
            <person name="Igarashi K."/>
            <person name="Jurgens J.A."/>
            <person name="Kallen N."/>
            <person name="Kersten P."/>
            <person name="Kohler A."/>
            <person name="Kuees U."/>
            <person name="Kumar T.K.A."/>
            <person name="Kuo A."/>
            <person name="LaButti K."/>
            <person name="Larrondo L.F."/>
            <person name="Lindquist E."/>
            <person name="Ling A."/>
            <person name="Lombard V."/>
            <person name="Lucas S."/>
            <person name="Lundell T."/>
            <person name="Martin R."/>
            <person name="McLaughlin D.J."/>
            <person name="Morgenstern I."/>
            <person name="Morin E."/>
            <person name="Murat C."/>
            <person name="Nagy L.G."/>
            <person name="Nolan M."/>
            <person name="Ohm R.A."/>
            <person name="Patyshakuliyeva A."/>
            <person name="Rokas A."/>
            <person name="Ruiz-Duenas F.J."/>
            <person name="Sabat G."/>
            <person name="Salamov A."/>
            <person name="Samejima M."/>
            <person name="Schmutz J."/>
            <person name="Slot J.C."/>
            <person name="St John F."/>
            <person name="Stenlid J."/>
            <person name="Sun H."/>
            <person name="Sun S."/>
            <person name="Syed K."/>
            <person name="Tsang A."/>
            <person name="Wiebenga A."/>
            <person name="Young D."/>
            <person name="Pisabarro A."/>
            <person name="Eastwood D.C."/>
            <person name="Martin F."/>
            <person name="Cullen D."/>
            <person name="Grigoriev I.V."/>
            <person name="Hibbett D.S."/>
        </authorList>
    </citation>
    <scope>NUCLEOTIDE SEQUENCE [LARGE SCALE GENOMIC DNA]</scope>
    <source>
        <strain evidence="11 12">ATCC 11539</strain>
    </source>
</reference>
<dbReference type="PROSITE" id="PS50157">
    <property type="entry name" value="ZINC_FINGER_C2H2_2"/>
    <property type="match status" value="2"/>
</dbReference>
<dbReference type="GO" id="GO:0005634">
    <property type="term" value="C:nucleus"/>
    <property type="evidence" value="ECO:0007669"/>
    <property type="project" value="UniProtKB-SubCell"/>
</dbReference>
<evidence type="ECO:0000256" key="9">
    <source>
        <dbReference type="SAM" id="MobiDB-lite"/>
    </source>
</evidence>
<dbReference type="STRING" id="670483.S7RYZ6"/>
<keyword evidence="2" id="KW-0479">Metal-binding</keyword>
<keyword evidence="5" id="KW-0805">Transcription regulation</keyword>
<feature type="region of interest" description="Disordered" evidence="9">
    <location>
        <begin position="1"/>
        <end position="179"/>
    </location>
</feature>
<dbReference type="eggNOG" id="KOG1721">
    <property type="taxonomic scope" value="Eukaryota"/>
</dbReference>
<keyword evidence="6" id="KW-0804">Transcription</keyword>
<dbReference type="KEGG" id="gtr:GLOTRDRAFT_134921"/>
<evidence type="ECO:0000259" key="10">
    <source>
        <dbReference type="PROSITE" id="PS50157"/>
    </source>
</evidence>